<feature type="non-terminal residue" evidence="1">
    <location>
        <position position="41"/>
    </location>
</feature>
<dbReference type="OrthoDB" id="10528492at2759"/>
<evidence type="ECO:0000313" key="2">
    <source>
        <dbReference type="Proteomes" id="UP000663882"/>
    </source>
</evidence>
<dbReference type="EMBL" id="CAJNOO010018513">
    <property type="protein sequence ID" value="CAF1527508.1"/>
    <property type="molecule type" value="Genomic_DNA"/>
</dbReference>
<reference evidence="1" key="1">
    <citation type="submission" date="2021-02" db="EMBL/GenBank/DDBJ databases">
        <authorList>
            <person name="Nowell W R."/>
        </authorList>
    </citation>
    <scope>NUCLEOTIDE SEQUENCE</scope>
</reference>
<evidence type="ECO:0000313" key="1">
    <source>
        <dbReference type="EMBL" id="CAF1527508.1"/>
    </source>
</evidence>
<dbReference type="Proteomes" id="UP000663882">
    <property type="component" value="Unassembled WGS sequence"/>
</dbReference>
<dbReference type="AlphaFoldDB" id="A0A815V269"/>
<comment type="caution">
    <text evidence="1">The sequence shown here is derived from an EMBL/GenBank/DDBJ whole genome shotgun (WGS) entry which is preliminary data.</text>
</comment>
<organism evidence="1 2">
    <name type="scientific">Rotaria sordida</name>
    <dbReference type="NCBI Taxonomy" id="392033"/>
    <lineage>
        <taxon>Eukaryota</taxon>
        <taxon>Metazoa</taxon>
        <taxon>Spiralia</taxon>
        <taxon>Gnathifera</taxon>
        <taxon>Rotifera</taxon>
        <taxon>Eurotatoria</taxon>
        <taxon>Bdelloidea</taxon>
        <taxon>Philodinida</taxon>
        <taxon>Philodinidae</taxon>
        <taxon>Rotaria</taxon>
    </lineage>
</organism>
<name>A0A815V269_9BILA</name>
<sequence length="41" mass="4550">MTKSSRQHNLLVNNVDLARSVPSNINNLNPRSTIHSLPITP</sequence>
<accession>A0A815V269</accession>
<protein>
    <submittedName>
        <fullName evidence="1">Uncharacterized protein</fullName>
    </submittedName>
</protein>
<gene>
    <name evidence="1" type="ORF">RFH988_LOCUS39421</name>
</gene>
<proteinExistence type="predicted"/>